<dbReference type="HAMAP" id="MF_00595">
    <property type="entry name" value="PEPcase_type1"/>
    <property type="match status" value="1"/>
</dbReference>
<sequence>MSEIRQVEFPEKDLPLRRDVSLLGRLLGEALVDLHGPELLEQVEAVRKAAILVREGDETAAERLEAALDDISIDDVLNIVKAFSTYLRLANLAEKTHRIRRRREYVKLGAAPQRGSLDEVVGELARAGCPAAEVTAALDDLMIRPVFTAHPTEATRRSFLEKEYSIVHRLVERLNPDRTPQEEAQTLDRIRDAIHSAWQTSSVPSARPTVADELDNVLFYLTDILYRIVPPYHESLQAALDQHYGEGTIQAETDELLRFGSWVGGDMDGNPNVNADTLMESLSTQRAAIIQKYLPEVYQLGRYLSQTRSVATFTRDLESRLEAYWEQMPKVAADIPVRHREMPYRCFLQFVHQRLRATLAGREGGYGDPGEFLDDIRAVGDSLEANHGGHAGLFSVRRLERRIRAFGFHLATLDARQDALLHRQVLGELFGKPDWMELGRAERSEQLGAWLAAPMEGRPSPRSDQARSTLDVFRAIRRARSDFGEQATGLYIISMTQGADDVLTTMALARMSGLERDGHVPLDIAPLLETVDDLNAGPAILEELLALDVYRDHLAKRGNRQVIMIGYSDSSKDSGIVSSRWSLYEAQRKLIDIGQRNGVRVHFFHGRGGTVSRGGGNLVNGIEGAPPDSIDGCLRVTEQGEVINQKYGVRPIALRNLELMTGAVLRHRFLDTAAGGTPEALDLMAELAGNARKRYRGLVFEDERFVPYFRAATPIDVIERLNIGSRPASRRSGLGVENLRAIPWVFSWAQVRVGFPGVFGIGTALEAAANTHGIDRLRALHDQWRFFRGMISDVEMVLAKSTLETGRRYAQLADKEARTVFGLIEEEFALARKHILAIKRQNDLLEDQYTLARNIRLRNPYTDPMHLLQIDLLRRWRDGGREDETLLRALKSTVNGIALAIQNTG</sequence>
<evidence type="ECO:0000256" key="8">
    <source>
        <dbReference type="ARBA" id="ARBA00023300"/>
    </source>
</evidence>
<dbReference type="SUPFAM" id="SSF51621">
    <property type="entry name" value="Phosphoenolpyruvate/pyruvate domain"/>
    <property type="match status" value="1"/>
</dbReference>
<evidence type="ECO:0000256" key="12">
    <source>
        <dbReference type="PROSITE-ProRule" id="PRU10112"/>
    </source>
</evidence>
<comment type="caution">
    <text evidence="13">The sequence shown here is derived from an EMBL/GenBank/DDBJ whole genome shotgun (WGS) entry which is preliminary data.</text>
</comment>
<dbReference type="InterPro" id="IPR033129">
    <property type="entry name" value="PEPCASE_His_AS"/>
</dbReference>
<dbReference type="PANTHER" id="PTHR30523">
    <property type="entry name" value="PHOSPHOENOLPYRUVATE CARBOXYLASE"/>
    <property type="match status" value="1"/>
</dbReference>
<dbReference type="EMBL" id="VYXP01000002">
    <property type="protein sequence ID" value="KAA9133344.1"/>
    <property type="molecule type" value="Genomic_DNA"/>
</dbReference>
<comment type="subunit">
    <text evidence="10">Homotetramer.</text>
</comment>
<dbReference type="Pfam" id="PF00311">
    <property type="entry name" value="PEPcase"/>
    <property type="match status" value="1"/>
</dbReference>
<keyword evidence="7 10" id="KW-0456">Lyase</keyword>
<keyword evidence="14" id="KW-1185">Reference proteome</keyword>
<dbReference type="InterPro" id="IPR018129">
    <property type="entry name" value="PEP_COase_Lys_AS"/>
</dbReference>
<dbReference type="GO" id="GO:0008964">
    <property type="term" value="F:phosphoenolpyruvate carboxylase activity"/>
    <property type="evidence" value="ECO:0007669"/>
    <property type="project" value="UniProtKB-UniRule"/>
</dbReference>
<comment type="function">
    <text evidence="2 10">Forms oxaloacetate, a four-carbon dicarboxylic acid source for the tricarboxylic acid cycle.</text>
</comment>
<evidence type="ECO:0000313" key="14">
    <source>
        <dbReference type="Proteomes" id="UP000325372"/>
    </source>
</evidence>
<comment type="cofactor">
    <cofactor evidence="1 10">
        <name>Mg(2+)</name>
        <dbReference type="ChEBI" id="CHEBI:18420"/>
    </cofactor>
</comment>
<dbReference type="EC" id="4.1.1.31" evidence="4 10"/>
<evidence type="ECO:0000313" key="13">
    <source>
        <dbReference type="EMBL" id="KAA9133344.1"/>
    </source>
</evidence>
<dbReference type="PROSITE" id="PS00781">
    <property type="entry name" value="PEPCASE_1"/>
    <property type="match status" value="1"/>
</dbReference>
<dbReference type="RefSeq" id="WP_150862903.1">
    <property type="nucleotide sequence ID" value="NZ_VYXP01000002.1"/>
</dbReference>
<evidence type="ECO:0000256" key="2">
    <source>
        <dbReference type="ARBA" id="ARBA00003670"/>
    </source>
</evidence>
<evidence type="ECO:0000256" key="3">
    <source>
        <dbReference type="ARBA" id="ARBA00008346"/>
    </source>
</evidence>
<dbReference type="PROSITE" id="PS00393">
    <property type="entry name" value="PEPCASE_2"/>
    <property type="match status" value="1"/>
</dbReference>
<evidence type="ECO:0000256" key="7">
    <source>
        <dbReference type="ARBA" id="ARBA00023239"/>
    </source>
</evidence>
<dbReference type="AlphaFoldDB" id="A0A5N0TFT4"/>
<evidence type="ECO:0000256" key="4">
    <source>
        <dbReference type="ARBA" id="ARBA00012305"/>
    </source>
</evidence>
<dbReference type="GO" id="GO:0006099">
    <property type="term" value="P:tricarboxylic acid cycle"/>
    <property type="evidence" value="ECO:0007669"/>
    <property type="project" value="InterPro"/>
</dbReference>
<dbReference type="PRINTS" id="PR00150">
    <property type="entry name" value="PEPCARBXLASE"/>
</dbReference>
<reference evidence="13 14" key="1">
    <citation type="submission" date="2019-09" db="EMBL/GenBank/DDBJ databases">
        <title>Wenzhouxiangella sp. Genome sequencing and assembly.</title>
        <authorList>
            <person name="Zhang R."/>
        </authorList>
    </citation>
    <scope>NUCLEOTIDE SEQUENCE [LARGE SCALE GENOMIC DNA]</scope>
    <source>
        <strain evidence="13 14">W260</strain>
    </source>
</reference>
<dbReference type="Proteomes" id="UP000325372">
    <property type="component" value="Unassembled WGS sequence"/>
</dbReference>
<evidence type="ECO:0000256" key="9">
    <source>
        <dbReference type="ARBA" id="ARBA00048995"/>
    </source>
</evidence>
<dbReference type="InterPro" id="IPR022805">
    <property type="entry name" value="PEP_COase_bac/pln-type"/>
</dbReference>
<organism evidence="13 14">
    <name type="scientific">Marinihelvus fidelis</name>
    <dbReference type="NCBI Taxonomy" id="2613842"/>
    <lineage>
        <taxon>Bacteria</taxon>
        <taxon>Pseudomonadati</taxon>
        <taxon>Pseudomonadota</taxon>
        <taxon>Gammaproteobacteria</taxon>
        <taxon>Chromatiales</taxon>
        <taxon>Wenzhouxiangellaceae</taxon>
        <taxon>Marinihelvus</taxon>
    </lineage>
</organism>
<evidence type="ECO:0000256" key="5">
    <source>
        <dbReference type="ARBA" id="ARBA00022419"/>
    </source>
</evidence>
<comment type="catalytic activity">
    <reaction evidence="9 10">
        <text>oxaloacetate + phosphate = phosphoenolpyruvate + hydrogencarbonate</text>
        <dbReference type="Rhea" id="RHEA:28370"/>
        <dbReference type="ChEBI" id="CHEBI:16452"/>
        <dbReference type="ChEBI" id="CHEBI:17544"/>
        <dbReference type="ChEBI" id="CHEBI:43474"/>
        <dbReference type="ChEBI" id="CHEBI:58702"/>
        <dbReference type="EC" id="4.1.1.31"/>
    </reaction>
</comment>
<dbReference type="GO" id="GO:0006107">
    <property type="term" value="P:oxaloacetate metabolic process"/>
    <property type="evidence" value="ECO:0007669"/>
    <property type="project" value="UniProtKB-UniRule"/>
</dbReference>
<dbReference type="InterPro" id="IPR021135">
    <property type="entry name" value="PEP_COase"/>
</dbReference>
<dbReference type="NCBIfam" id="NF000584">
    <property type="entry name" value="PRK00009.1"/>
    <property type="match status" value="1"/>
</dbReference>
<dbReference type="PANTHER" id="PTHR30523:SF6">
    <property type="entry name" value="PHOSPHOENOLPYRUVATE CARBOXYLASE"/>
    <property type="match status" value="1"/>
</dbReference>
<feature type="active site" evidence="10 11">
    <location>
        <position position="150"/>
    </location>
</feature>
<dbReference type="GO" id="GO:0000287">
    <property type="term" value="F:magnesium ion binding"/>
    <property type="evidence" value="ECO:0007669"/>
    <property type="project" value="UniProtKB-UniRule"/>
</dbReference>
<dbReference type="InterPro" id="IPR015813">
    <property type="entry name" value="Pyrv/PenolPyrv_kinase-like_dom"/>
</dbReference>
<keyword evidence="8 10" id="KW-0120">Carbon dioxide fixation</keyword>
<evidence type="ECO:0000256" key="6">
    <source>
        <dbReference type="ARBA" id="ARBA00022842"/>
    </source>
</evidence>
<comment type="similarity">
    <text evidence="3 10">Belongs to the PEPCase type 1 family.</text>
</comment>
<dbReference type="GO" id="GO:0005829">
    <property type="term" value="C:cytosol"/>
    <property type="evidence" value="ECO:0007669"/>
    <property type="project" value="TreeGrafter"/>
</dbReference>
<accession>A0A5N0TFT4</accession>
<keyword evidence="13" id="KW-0670">Pyruvate</keyword>
<gene>
    <name evidence="10" type="primary">ppc</name>
    <name evidence="13" type="ORF">F3N42_03045</name>
</gene>
<dbReference type="Gene3D" id="1.20.1440.90">
    <property type="entry name" value="Phosphoenolpyruvate/pyruvate domain"/>
    <property type="match status" value="1"/>
</dbReference>
<evidence type="ECO:0000256" key="11">
    <source>
        <dbReference type="PROSITE-ProRule" id="PRU10111"/>
    </source>
</evidence>
<dbReference type="GO" id="GO:0015977">
    <property type="term" value="P:carbon fixation"/>
    <property type="evidence" value="ECO:0007669"/>
    <property type="project" value="UniProtKB-UniRule"/>
</dbReference>
<protein>
    <recommendedName>
        <fullName evidence="5 10">Phosphoenolpyruvate carboxylase</fullName>
        <shortName evidence="10">PEPC</shortName>
        <shortName evidence="10">PEPCase</shortName>
        <ecNumber evidence="4 10">4.1.1.31</ecNumber>
    </recommendedName>
</protein>
<evidence type="ECO:0000256" key="10">
    <source>
        <dbReference type="HAMAP-Rule" id="MF_00595"/>
    </source>
</evidence>
<name>A0A5N0TFT4_9GAMM</name>
<proteinExistence type="inferred from homology"/>
<keyword evidence="6 10" id="KW-0460">Magnesium</keyword>
<evidence type="ECO:0000256" key="1">
    <source>
        <dbReference type="ARBA" id="ARBA00001946"/>
    </source>
</evidence>
<feature type="active site" evidence="10 12">
    <location>
        <position position="572"/>
    </location>
</feature>